<dbReference type="InterPro" id="IPR011990">
    <property type="entry name" value="TPR-like_helical_dom_sf"/>
</dbReference>
<evidence type="ECO:0000256" key="2">
    <source>
        <dbReference type="SAM" id="MobiDB-lite"/>
    </source>
</evidence>
<reference evidence="5" key="1">
    <citation type="journal article" date="2015" name="Genome Announc.">
        <title>Draft Genome Sequence of Bacteroidales Strain TBC1, a Novel Isolate from a Methanogenic Wastewater Treatment System.</title>
        <authorList>
            <person name="Tourlousse D.M."/>
            <person name="Matsuura N."/>
            <person name="Sun L."/>
            <person name="Toyonaga M."/>
            <person name="Kuroda K."/>
            <person name="Ohashi A."/>
            <person name="Cruz R."/>
            <person name="Yamaguchi T."/>
            <person name="Sekiguchi Y."/>
        </authorList>
    </citation>
    <scope>NUCLEOTIDE SEQUENCE [LARGE SCALE GENOMIC DNA]</scope>
    <source>
        <strain evidence="5">TBC1</strain>
    </source>
</reference>
<feature type="region of interest" description="Disordered" evidence="2">
    <location>
        <begin position="1017"/>
        <end position="1036"/>
    </location>
</feature>
<keyword evidence="3" id="KW-1133">Transmembrane helix</keyword>
<dbReference type="PANTHER" id="PTHR12558">
    <property type="entry name" value="CELL DIVISION CYCLE 16,23,27"/>
    <property type="match status" value="1"/>
</dbReference>
<keyword evidence="3" id="KW-0812">Transmembrane</keyword>
<sequence>MVVTGGVILKPKQKSGMRRNFIAIIAALPLFFSFNGMAQQTVARQDQAAGIAAATDLFNNEKFGSVRDHYSMLQTPSDLLLAYDVEKDYYTAASAAELQHADAPALLKEFLEKHPENTRTNRVWFQLGNLYFRNNSFRSALDAYQQVDKFDMNPEELAEFTFKQGYCHFKQDDFDKAADAFYSIKEQQTRYTGPATYYYAHIMYADGKYETALRDFQRLERDETFKSVVPYYIIQIHYIRGQYDELLEVARPYLKGQRNKRTNEILRLVADVNYKRGNFQEAIDLLEEYRKLSRGKFSREESYILAFSYYRTGEYAKAIPEFQLVAGGEDSLSQNAWYHLGDSYLKTSQKQFASNAFLSAWKVPVKSALAEDALFNYAKLSIELSYNPYNEAIRALQQYLTEYPSSPRRDEAYTYLANLYLVTRNYKEALSTLENVKKRTPAQNEIYQKITYYRGLELFADNQFFDAIGMFKKSAEHKSDELIAAGATFWAGESYYRLGQYDKAATYYRDFQNAPGAKNHTAYTSANYSLGYTMLKQKNYSQAAQAFNRFIDSRPADKKMLNDARLRQADAFFMLKQYQDAIAGYDKVIGAKAADGDYALYQKSLAVGVTGNIRQKIASLQKLVADFPRSPYNDDARFEIGQAQMTLNQHEDALQTFIKLVADHPNSSFVKRSLLNTGLIYYNTDRNQQALETFKKVVRDYPATPESREALAVMKNIYVDMNRVDDYVAYSQDIPFANITRSEQDSLTFIAVEGRYMAGDCSKAIPGFASYLDKFPNGIFSVKAHYFKADCESRAGNHAEALKSYEFILSKPRTGYTENSALKASEILFSMKDYAKALQMYELLEENAENPASLQESYLGQMRCNFYLGNHGIAVQMGQKVLETERLSPNLAAETHLITGKSYMSLQRYEAARASFENVLKISQGETGAEALYNLAAISYEQKDYTNAESQIFRLSSDYASYDYWVARSFILLSDVYIKTGNVFQARQTLQSIIDNYEGGDLRKIAADKLDLINQGESSSQPATKTFDDEEGIIIR</sequence>
<evidence type="ECO:0000259" key="4">
    <source>
        <dbReference type="Pfam" id="PF21545"/>
    </source>
</evidence>
<dbReference type="EMBL" id="DF968182">
    <property type="protein sequence ID" value="GAP43303.1"/>
    <property type="molecule type" value="Genomic_DNA"/>
</dbReference>
<evidence type="ECO:0000256" key="1">
    <source>
        <dbReference type="PROSITE-ProRule" id="PRU00339"/>
    </source>
</evidence>
<dbReference type="Pfam" id="PF21545">
    <property type="entry name" value="T7SS_EccA1_N"/>
    <property type="match status" value="1"/>
</dbReference>
<proteinExistence type="predicted"/>
<feature type="repeat" description="TPR" evidence="1">
    <location>
        <begin position="634"/>
        <end position="667"/>
    </location>
</feature>
<feature type="transmembrane region" description="Helical" evidence="3">
    <location>
        <begin position="21"/>
        <end position="38"/>
    </location>
</feature>
<feature type="domain" description="ESX-1 secretion system protein EccA1-like N-terminal" evidence="4">
    <location>
        <begin position="399"/>
        <end position="557"/>
    </location>
</feature>
<feature type="repeat" description="TPR" evidence="1">
    <location>
        <begin position="671"/>
        <end position="704"/>
    </location>
</feature>
<dbReference type="InterPro" id="IPR019734">
    <property type="entry name" value="TPR_rpt"/>
</dbReference>
<dbReference type="Pfam" id="PF13174">
    <property type="entry name" value="TPR_6"/>
    <property type="match status" value="4"/>
</dbReference>
<dbReference type="Gene3D" id="1.25.40.10">
    <property type="entry name" value="Tetratricopeptide repeat domain"/>
    <property type="match status" value="8"/>
</dbReference>
<dbReference type="Proteomes" id="UP000053091">
    <property type="component" value="Unassembled WGS sequence"/>
</dbReference>
<dbReference type="PROSITE" id="PS50005">
    <property type="entry name" value="TPR"/>
    <property type="match status" value="6"/>
</dbReference>
<organism evidence="5">
    <name type="scientific">Lentimicrobium saccharophilum</name>
    <dbReference type="NCBI Taxonomy" id="1678841"/>
    <lineage>
        <taxon>Bacteria</taxon>
        <taxon>Pseudomonadati</taxon>
        <taxon>Bacteroidota</taxon>
        <taxon>Bacteroidia</taxon>
        <taxon>Bacteroidales</taxon>
        <taxon>Lentimicrobiaceae</taxon>
        <taxon>Lentimicrobium</taxon>
    </lineage>
</organism>
<dbReference type="PANTHER" id="PTHR12558:SF13">
    <property type="entry name" value="CELL DIVISION CYCLE PROTEIN 27 HOMOLOG"/>
    <property type="match status" value="1"/>
</dbReference>
<protein>
    <submittedName>
        <fullName evidence="5">Protein containing tetratricopeptide repeat</fullName>
    </submittedName>
</protein>
<accession>A0A0S7BXU4</accession>
<dbReference type="InterPro" id="IPR049078">
    <property type="entry name" value="T7SS_EccA1-like_N"/>
</dbReference>
<gene>
    <name evidence="5" type="ORF">TBC1_111454</name>
</gene>
<dbReference type="PATRIC" id="fig|1678841.3.peg.1631"/>
<dbReference type="OrthoDB" id="9814448at2"/>
<evidence type="ECO:0000313" key="6">
    <source>
        <dbReference type="Proteomes" id="UP000053091"/>
    </source>
</evidence>
<feature type="repeat" description="TPR" evidence="1">
    <location>
        <begin position="410"/>
        <end position="443"/>
    </location>
</feature>
<name>A0A0S7BXU4_9BACT</name>
<dbReference type="AlphaFoldDB" id="A0A0S7BXU4"/>
<evidence type="ECO:0000313" key="5">
    <source>
        <dbReference type="EMBL" id="GAP43303.1"/>
    </source>
</evidence>
<feature type="repeat" description="TPR" evidence="1">
    <location>
        <begin position="524"/>
        <end position="557"/>
    </location>
</feature>
<dbReference type="SUPFAM" id="SSF48452">
    <property type="entry name" value="TPR-like"/>
    <property type="match status" value="5"/>
</dbReference>
<dbReference type="SMART" id="SM00028">
    <property type="entry name" value="TPR"/>
    <property type="match status" value="11"/>
</dbReference>
<dbReference type="STRING" id="1678841.TBC1_111454"/>
<keyword evidence="1" id="KW-0802">TPR repeat</keyword>
<keyword evidence="6" id="KW-1185">Reference proteome</keyword>
<dbReference type="Pfam" id="PF13432">
    <property type="entry name" value="TPR_16"/>
    <property type="match status" value="2"/>
</dbReference>
<feature type="repeat" description="TPR" evidence="1">
    <location>
        <begin position="893"/>
        <end position="926"/>
    </location>
</feature>
<evidence type="ECO:0000256" key="3">
    <source>
        <dbReference type="SAM" id="Phobius"/>
    </source>
</evidence>
<feature type="repeat" description="TPR" evidence="1">
    <location>
        <begin position="121"/>
        <end position="154"/>
    </location>
</feature>
<keyword evidence="3" id="KW-0472">Membrane</keyword>